<evidence type="ECO:0000313" key="3">
    <source>
        <dbReference type="Proteomes" id="UP001519064"/>
    </source>
</evidence>
<keyword evidence="3" id="KW-1185">Reference proteome</keyword>
<sequence>MAEVVELAHYPVKGCAAVTTTSAAVQPAGLTHDRAFMVISPQGVGRTQRRDPKLAAIRPEVSATGPDGERLTLRAPGVEALHVDVELAGERREVDMLGRPLRGIDQGADAAEWLTEVLGVPSRLVRVPPENGRVTDGLTPGTSAYADSSAVHLVSRATLDALNARLAERGAAPLPMARFRPNIVVDGWDAEPHAEDGARLLRAGDAELGFAKLAVRCAVTLVEPGTGNKAGPEPLRTLATYRRSPAGGVTFGAKFSVVRPGALAVGDKVDVTTWADREPA</sequence>
<organism evidence="2 3">
    <name type="scientific">Streptomyces oryzae</name>
    <dbReference type="NCBI Taxonomy" id="1434886"/>
    <lineage>
        <taxon>Bacteria</taxon>
        <taxon>Bacillati</taxon>
        <taxon>Actinomycetota</taxon>
        <taxon>Actinomycetes</taxon>
        <taxon>Kitasatosporales</taxon>
        <taxon>Streptomycetaceae</taxon>
        <taxon>Streptomyces</taxon>
    </lineage>
</organism>
<name>A0ABS3XHL7_9ACTN</name>
<dbReference type="InterPro" id="IPR011037">
    <property type="entry name" value="Pyrv_Knase-like_insert_dom_sf"/>
</dbReference>
<protein>
    <submittedName>
        <fullName evidence="2">MOSC N-terminal beta barrel domain-containing protein</fullName>
    </submittedName>
</protein>
<proteinExistence type="predicted"/>
<feature type="domain" description="MOSC" evidence="1">
    <location>
        <begin position="122"/>
        <end position="272"/>
    </location>
</feature>
<reference evidence="2 3" key="1">
    <citation type="submission" date="2020-11" db="EMBL/GenBank/DDBJ databases">
        <title>Streptomyces spirodelae sp. nov., isolated from duckweed.</title>
        <authorList>
            <person name="Saimee Y."/>
            <person name="Duangmal K."/>
        </authorList>
    </citation>
    <scope>NUCLEOTIDE SEQUENCE [LARGE SCALE GENOMIC DNA]</scope>
    <source>
        <strain evidence="2 3">S16-07</strain>
    </source>
</reference>
<dbReference type="InterPro" id="IPR005302">
    <property type="entry name" value="MoCF_Sase_C"/>
</dbReference>
<dbReference type="EMBL" id="JADKMA010000152">
    <property type="protein sequence ID" value="MBO8194876.1"/>
    <property type="molecule type" value="Genomic_DNA"/>
</dbReference>
<evidence type="ECO:0000313" key="2">
    <source>
        <dbReference type="EMBL" id="MBO8194876.1"/>
    </source>
</evidence>
<dbReference type="PANTHER" id="PTHR14237">
    <property type="entry name" value="MOLYBDOPTERIN COFACTOR SULFURASE MOSC"/>
    <property type="match status" value="1"/>
</dbReference>
<dbReference type="SUPFAM" id="SSF50800">
    <property type="entry name" value="PK beta-barrel domain-like"/>
    <property type="match status" value="1"/>
</dbReference>
<dbReference type="Pfam" id="PF03476">
    <property type="entry name" value="MOSC_N"/>
    <property type="match status" value="1"/>
</dbReference>
<comment type="caution">
    <text evidence="2">The sequence shown here is derived from an EMBL/GenBank/DDBJ whole genome shotgun (WGS) entry which is preliminary data.</text>
</comment>
<dbReference type="Proteomes" id="UP001519064">
    <property type="component" value="Unassembled WGS sequence"/>
</dbReference>
<dbReference type="PANTHER" id="PTHR14237:SF19">
    <property type="entry name" value="MITOCHONDRIAL AMIDOXIME REDUCING COMPONENT 1"/>
    <property type="match status" value="1"/>
</dbReference>
<accession>A0ABS3XHL7</accession>
<dbReference type="RefSeq" id="WP_209241971.1">
    <property type="nucleotide sequence ID" value="NZ_JADKMA010000152.1"/>
</dbReference>
<dbReference type="InterPro" id="IPR005303">
    <property type="entry name" value="MOCOS_middle"/>
</dbReference>
<gene>
    <name evidence="2" type="ORF">ITI46_24930</name>
</gene>
<dbReference type="Gene3D" id="2.40.33.20">
    <property type="entry name" value="PK beta-barrel domain-like"/>
    <property type="match status" value="1"/>
</dbReference>
<dbReference type="Pfam" id="PF03473">
    <property type="entry name" value="MOSC"/>
    <property type="match status" value="1"/>
</dbReference>
<dbReference type="SUPFAM" id="SSF141673">
    <property type="entry name" value="MOSC N-terminal domain-like"/>
    <property type="match status" value="1"/>
</dbReference>
<evidence type="ECO:0000259" key="1">
    <source>
        <dbReference type="PROSITE" id="PS51340"/>
    </source>
</evidence>
<dbReference type="PROSITE" id="PS51340">
    <property type="entry name" value="MOSC"/>
    <property type="match status" value="1"/>
</dbReference>